<dbReference type="PROSITE" id="PS50082">
    <property type="entry name" value="WD_REPEATS_2"/>
    <property type="match status" value="2"/>
</dbReference>
<reference evidence="6 7" key="1">
    <citation type="submission" date="2019-02" db="EMBL/GenBank/DDBJ databases">
        <title>Deep-cultivation of Planctomycetes and their phenomic and genomic characterization uncovers novel biology.</title>
        <authorList>
            <person name="Wiegand S."/>
            <person name="Jogler M."/>
            <person name="Boedeker C."/>
            <person name="Pinto D."/>
            <person name="Vollmers J."/>
            <person name="Rivas-Marin E."/>
            <person name="Kohn T."/>
            <person name="Peeters S.H."/>
            <person name="Heuer A."/>
            <person name="Rast P."/>
            <person name="Oberbeckmann S."/>
            <person name="Bunk B."/>
            <person name="Jeske O."/>
            <person name="Meyerdierks A."/>
            <person name="Storesund J.E."/>
            <person name="Kallscheuer N."/>
            <person name="Luecker S."/>
            <person name="Lage O.M."/>
            <person name="Pohl T."/>
            <person name="Merkel B.J."/>
            <person name="Hornburger P."/>
            <person name="Mueller R.-W."/>
            <person name="Bruemmer F."/>
            <person name="Labrenz M."/>
            <person name="Spormann A.M."/>
            <person name="Op den Camp H."/>
            <person name="Overmann J."/>
            <person name="Amann R."/>
            <person name="Jetten M.S.M."/>
            <person name="Mascher T."/>
            <person name="Medema M.H."/>
            <person name="Devos D.P."/>
            <person name="Kaster A.-K."/>
            <person name="Ovreas L."/>
            <person name="Rohde M."/>
            <person name="Galperin M.Y."/>
            <person name="Jogler C."/>
        </authorList>
    </citation>
    <scope>NUCLEOTIDE SEQUENCE [LARGE SCALE GENOMIC DNA]</scope>
    <source>
        <strain evidence="6 7">ElP</strain>
    </source>
</reference>
<evidence type="ECO:0000256" key="2">
    <source>
        <dbReference type="ARBA" id="ARBA00022737"/>
    </source>
</evidence>
<dbReference type="KEGG" id="tpla:ElP_18680"/>
<dbReference type="PANTHER" id="PTHR19848:SF8">
    <property type="entry name" value="F-BOX AND WD REPEAT DOMAIN CONTAINING 7"/>
    <property type="match status" value="1"/>
</dbReference>
<dbReference type="InterPro" id="IPR015943">
    <property type="entry name" value="WD40/YVTN_repeat-like_dom_sf"/>
</dbReference>
<dbReference type="Proteomes" id="UP000317835">
    <property type="component" value="Chromosome"/>
</dbReference>
<dbReference type="PANTHER" id="PTHR19848">
    <property type="entry name" value="WD40 REPEAT PROTEIN"/>
    <property type="match status" value="1"/>
</dbReference>
<evidence type="ECO:0000259" key="5">
    <source>
        <dbReference type="PROSITE" id="PS50106"/>
    </source>
</evidence>
<organism evidence="6 7">
    <name type="scientific">Tautonia plasticadhaerens</name>
    <dbReference type="NCBI Taxonomy" id="2527974"/>
    <lineage>
        <taxon>Bacteria</taxon>
        <taxon>Pseudomonadati</taxon>
        <taxon>Planctomycetota</taxon>
        <taxon>Planctomycetia</taxon>
        <taxon>Isosphaerales</taxon>
        <taxon>Isosphaeraceae</taxon>
        <taxon>Tautonia</taxon>
    </lineage>
</organism>
<evidence type="ECO:0000313" key="7">
    <source>
        <dbReference type="Proteomes" id="UP000317835"/>
    </source>
</evidence>
<dbReference type="SUPFAM" id="SSF50969">
    <property type="entry name" value="YVTN repeat-like/Quinoprotein amine dehydrogenase"/>
    <property type="match status" value="1"/>
</dbReference>
<feature type="region of interest" description="Disordered" evidence="4">
    <location>
        <begin position="1471"/>
        <end position="1490"/>
    </location>
</feature>
<dbReference type="PROSITE" id="PS50106">
    <property type="entry name" value="PDZ"/>
    <property type="match status" value="1"/>
</dbReference>
<dbReference type="InterPro" id="IPR011047">
    <property type="entry name" value="Quinoprotein_ADH-like_sf"/>
</dbReference>
<dbReference type="EMBL" id="CP036426">
    <property type="protein sequence ID" value="QDV33987.1"/>
    <property type="molecule type" value="Genomic_DNA"/>
</dbReference>
<evidence type="ECO:0000313" key="6">
    <source>
        <dbReference type="EMBL" id="QDV33987.1"/>
    </source>
</evidence>
<dbReference type="PROSITE" id="PS50294">
    <property type="entry name" value="WD_REPEATS_REGION"/>
    <property type="match status" value="2"/>
</dbReference>
<dbReference type="RefSeq" id="WP_145268540.1">
    <property type="nucleotide sequence ID" value="NZ_CP036426.1"/>
</dbReference>
<protein>
    <submittedName>
        <fullName evidence="6">WD domain, G-beta repeat</fullName>
    </submittedName>
</protein>
<keyword evidence="2" id="KW-0677">Repeat</keyword>
<keyword evidence="7" id="KW-1185">Reference proteome</keyword>
<dbReference type="Gene3D" id="2.130.10.10">
    <property type="entry name" value="YVTN repeat-like/Quinoprotein amine dehydrogenase"/>
    <property type="match status" value="2"/>
</dbReference>
<evidence type="ECO:0000256" key="3">
    <source>
        <dbReference type="PROSITE-ProRule" id="PRU00221"/>
    </source>
</evidence>
<dbReference type="InterPro" id="IPR011044">
    <property type="entry name" value="Quino_amine_DH_bsu"/>
</dbReference>
<dbReference type="Pfam" id="PF00400">
    <property type="entry name" value="WD40"/>
    <property type="match status" value="2"/>
</dbReference>
<dbReference type="OrthoDB" id="230341at2"/>
<feature type="domain" description="PDZ" evidence="5">
    <location>
        <begin position="637"/>
        <end position="686"/>
    </location>
</feature>
<evidence type="ECO:0000256" key="1">
    <source>
        <dbReference type="ARBA" id="ARBA00022574"/>
    </source>
</evidence>
<evidence type="ECO:0000256" key="4">
    <source>
        <dbReference type="SAM" id="MobiDB-lite"/>
    </source>
</evidence>
<keyword evidence="1 3" id="KW-0853">WD repeat</keyword>
<dbReference type="InterPro" id="IPR001680">
    <property type="entry name" value="WD40_rpt"/>
</dbReference>
<accession>A0A518GZG1</accession>
<feature type="repeat" description="WD" evidence="3">
    <location>
        <begin position="604"/>
        <end position="637"/>
    </location>
</feature>
<sequence>MAARRAIDPRPGPGSGIGGRGAGLASFLIVGLLAVASGAQDPGAPPDEPILRTEAGGPSGPVMGLAFSPDGRTLYEGGWDKVVRVWARDPEAGRFEADPAATYRVPVGPGSEGAINAIALSDDGRWLAAAGSAVVRGGAGFRRAGLMIPGEAMTDAMRLDRGTILVFDTRSRPRAARQLRGHLGPVLGLAFAPSSADGGPPALVSVAREGDPGGDLGALRLWDLGSGEELASVAVDPLNIPALAAWRSGPGPRQVRAALASDDGTLRIWDPGAAPDRLVAVADGRFNRAVSRDDRADRLVTGSFDAATNSGRLRTWSLGADARPVEDGRLRLVPGEGDRGGFLIPRAVAPCPSRPGGPADLAAVVVLRDPGRAPGPGDRMEYRLRLVDLAPTPDGVARVRKEVRLWAFSAEPPSLAVSPAGDRLAVAGNASRAIVVFEVADLLRGETRPQLLRGSGMPIGDAAFVRRGEDWGLRVDPTPPGGIGEPPRPPEAGSLVLDPGRRRLDAGLDGWVPSVPDVSGWEIRHAVGGRDAQGERVGGWVEVSRAGDPPRRIDLEPGHTLTALALRPPTPPIDAPIVAIASERSGEPSLSLFEGGAGERFRRLTGHAGRITALRFSGDGRLLASAAEDRTACVWGLIDLDRTIGRRGRLPGLAVTERDGGLVVSGVEPGTEAAGRLGEGDEVLGLVRDGGLDAQGSLFSFFNEVSMIRPGDPVTLRVRPEGAEARDVTLGVGQAVDERKPLFSLFLAGTEGRGEPGWIAWNPLGPYDSSGQEAERRLGWHFNTGDPAAPTRFAQADQFPEFRREGLVGELLERAALPPVAEAAPLPRPGLAIALDVPEQEGDDLPIVRLRPTTLRLVLLDEAVGPGQVARVEWSIDGSPAREMAPDGPRGWVAALDGAGWGRGPHAIRAVLHTREATPQAFEAIREVRYLPPAPVVAIEGPAQRVVDRPEYEFRASVDPRGGPATVRLVHRVGDEVRAERAWRSGEPIPVEQPITLAEGVNTIELVAVNDGAIEGLEGFETADPAPVVVVYDRREVPPPTITLDPVSTADGPSPSIVGGRPTVDRSRIVISASIRSDEPIDRAEWSRAGGEWRGLNPVPGVPGSYRLEADLEPGPNAIRVRAKSADSDFSEARAEVAFVPPVPEVVDLLLDPPGPVLVVAPDRDPPRIRLSGRLVLGADPFPFGATVIVNGEALAEPPEVDAGAGTLSAEVPIRPGENVIRVRLGNEWGGAWSGDPLVVSCRRPPEVRGVAHSEVGDEPVVDVTAKVASPPGLPVTRAVIRVEGEGPGLPARMIEDVSIEPEAEGSWTISAARVPISLGGNAISVLAWNADGRSPEPGRAGRVVYEAPPPSPPRVTILRPGRDATERVDRARVTFEVRSDDPIRSARLIRIRTEAEHETLIEADPAGAVREAGGGVSLRVDGEIGLGPGANLLRVEATTDRGATGSADVSIGYIPPPARVEVVGIEPKRGGGEPLRPAAGPDNRVSFPGPMATGQGWLVGRVSWADEEMLRTHEATRARIWVNRFPQSLATLRPVEGEPLVREFRAEVVFSREENDVSVELPGVPLDEADRPSFRVSCEVPEERQRLHLLIVGTGQGDREALRGRALEALHASPHPDAPGDPDRFRTPAFLDGVVYGPLLDDVRIMELVYQLDRIRREVDLGLALADRPIDVVAVYFQGNAWVEGEHAYFGLRRGNGRGRPESVSLDFLADQFAESRGFQLFLIDSRRPIEAGSPTITGVVGDYPPDRWPPSEHVHHVGILNQTWWHETDDGPPAEPGNEATLTASLEQAVAQGGQLGDVATYLRRGLDQLRERFENVTLEEHLPEPLADLNLGRASASPPGSAIDD</sequence>
<feature type="region of interest" description="Disordered" evidence="4">
    <location>
        <begin position="1041"/>
        <end position="1062"/>
    </location>
</feature>
<gene>
    <name evidence="6" type="ORF">ElP_18680</name>
</gene>
<dbReference type="SUPFAM" id="SSF50998">
    <property type="entry name" value="Quinoprotein alcohol dehydrogenase-like"/>
    <property type="match status" value="1"/>
</dbReference>
<name>A0A518GZG1_9BACT</name>
<feature type="repeat" description="WD" evidence="3">
    <location>
        <begin position="55"/>
        <end position="86"/>
    </location>
</feature>
<dbReference type="InterPro" id="IPR001478">
    <property type="entry name" value="PDZ"/>
</dbReference>
<dbReference type="SMART" id="SM00320">
    <property type="entry name" value="WD40"/>
    <property type="match status" value="5"/>
</dbReference>
<proteinExistence type="predicted"/>